<dbReference type="InterPro" id="IPR029044">
    <property type="entry name" value="Nucleotide-diphossugar_trans"/>
</dbReference>
<dbReference type="Proteomes" id="UP001190700">
    <property type="component" value="Unassembled WGS sequence"/>
</dbReference>
<evidence type="ECO:0000256" key="7">
    <source>
        <dbReference type="ARBA" id="ARBA00022968"/>
    </source>
</evidence>
<keyword evidence="10" id="KW-0325">Glycoprotein</keyword>
<evidence type="ECO:0000259" key="11">
    <source>
        <dbReference type="Pfam" id="PF02709"/>
    </source>
</evidence>
<gene>
    <name evidence="13" type="ORF">CYMTET_15639</name>
</gene>
<dbReference type="CDD" id="cd11301">
    <property type="entry name" value="Fut1_Fut2_like"/>
    <property type="match status" value="1"/>
</dbReference>
<dbReference type="Pfam" id="PF01531">
    <property type="entry name" value="Glyco_transf_11"/>
    <property type="match status" value="1"/>
</dbReference>
<dbReference type="EMBL" id="LGRX02006654">
    <property type="protein sequence ID" value="KAK3276273.1"/>
    <property type="molecule type" value="Genomic_DNA"/>
</dbReference>
<dbReference type="GO" id="GO:0005975">
    <property type="term" value="P:carbohydrate metabolic process"/>
    <property type="evidence" value="ECO:0007669"/>
    <property type="project" value="InterPro"/>
</dbReference>
<evidence type="ECO:0000256" key="8">
    <source>
        <dbReference type="ARBA" id="ARBA00022989"/>
    </source>
</evidence>
<proteinExistence type="inferred from homology"/>
<evidence type="ECO:0000256" key="4">
    <source>
        <dbReference type="ARBA" id="ARBA00022676"/>
    </source>
</evidence>
<dbReference type="GO" id="GO:0008107">
    <property type="term" value="F:galactoside 2-alpha-L-fucosyltransferase activity"/>
    <property type="evidence" value="ECO:0007669"/>
    <property type="project" value="InterPro"/>
</dbReference>
<evidence type="ECO:0000313" key="14">
    <source>
        <dbReference type="Proteomes" id="UP001190700"/>
    </source>
</evidence>
<dbReference type="PANTHER" id="PTHR11927:SF9">
    <property type="entry name" value="L-FUCOSYLTRANSFERASE"/>
    <property type="match status" value="1"/>
</dbReference>
<evidence type="ECO:0000256" key="5">
    <source>
        <dbReference type="ARBA" id="ARBA00022679"/>
    </source>
</evidence>
<evidence type="ECO:0000256" key="9">
    <source>
        <dbReference type="ARBA" id="ARBA00023136"/>
    </source>
</evidence>
<dbReference type="GO" id="GO:0016020">
    <property type="term" value="C:membrane"/>
    <property type="evidence" value="ECO:0007669"/>
    <property type="project" value="UniProtKB-SubCell"/>
</dbReference>
<name>A0AAE0L8S7_9CHLO</name>
<keyword evidence="8" id="KW-1133">Transmembrane helix</keyword>
<comment type="caution">
    <text evidence="13">The sequence shown here is derived from an EMBL/GenBank/DDBJ whole genome shotgun (WGS) entry which is preliminary data.</text>
</comment>
<comment type="subcellular location">
    <subcellularLocation>
        <location evidence="1">Membrane</location>
        <topology evidence="1">Single-pass type II membrane protein</topology>
    </subcellularLocation>
</comment>
<protein>
    <submittedName>
        <fullName evidence="13">Uncharacterized protein</fullName>
    </submittedName>
</protein>
<keyword evidence="5" id="KW-0808">Transferase</keyword>
<dbReference type="PANTHER" id="PTHR11927">
    <property type="entry name" value="GALACTOSIDE 2-L-FUCOSYLTRANSFERASE"/>
    <property type="match status" value="1"/>
</dbReference>
<feature type="domain" description="Galactosyltransferase C-terminal" evidence="11">
    <location>
        <begin position="527"/>
        <end position="589"/>
    </location>
</feature>
<evidence type="ECO:0000256" key="1">
    <source>
        <dbReference type="ARBA" id="ARBA00004606"/>
    </source>
</evidence>
<dbReference type="Pfam" id="PF13733">
    <property type="entry name" value="Glyco_transf_7N"/>
    <property type="match status" value="1"/>
</dbReference>
<evidence type="ECO:0000256" key="2">
    <source>
        <dbReference type="ARBA" id="ARBA00004922"/>
    </source>
</evidence>
<dbReference type="Gene3D" id="3.40.50.11350">
    <property type="match status" value="1"/>
</dbReference>
<keyword evidence="4" id="KW-0328">Glycosyltransferase</keyword>
<dbReference type="InterPro" id="IPR002516">
    <property type="entry name" value="Glyco_trans_11"/>
</dbReference>
<keyword evidence="9" id="KW-0472">Membrane</keyword>
<dbReference type="InterPro" id="IPR027995">
    <property type="entry name" value="Galactosyl_T_N"/>
</dbReference>
<dbReference type="Gene3D" id="3.90.550.10">
    <property type="entry name" value="Spore Coat Polysaccharide Biosynthesis Protein SpsA, Chain A"/>
    <property type="match status" value="1"/>
</dbReference>
<keyword evidence="6" id="KW-0812">Transmembrane</keyword>
<dbReference type="InterPro" id="IPR003859">
    <property type="entry name" value="Galactosyl_T"/>
</dbReference>
<dbReference type="SUPFAM" id="SSF53448">
    <property type="entry name" value="Nucleotide-diphospho-sugar transferases"/>
    <property type="match status" value="1"/>
</dbReference>
<comment type="similarity">
    <text evidence="3">Belongs to the glycosyltransferase 7 family.</text>
</comment>
<comment type="pathway">
    <text evidence="2">Protein modification; protein glycosylation.</text>
</comment>
<dbReference type="PRINTS" id="PR02050">
    <property type="entry name" value="B14GALTRFASE"/>
</dbReference>
<keyword evidence="7" id="KW-0735">Signal-anchor</keyword>
<dbReference type="AlphaFoldDB" id="A0AAE0L8S7"/>
<dbReference type="InterPro" id="IPR027791">
    <property type="entry name" value="Galactosyl_T_C"/>
</dbReference>
<reference evidence="13 14" key="1">
    <citation type="journal article" date="2015" name="Genome Biol. Evol.">
        <title>Comparative Genomics of a Bacterivorous Green Alga Reveals Evolutionary Causalities and Consequences of Phago-Mixotrophic Mode of Nutrition.</title>
        <authorList>
            <person name="Burns J.A."/>
            <person name="Paasch A."/>
            <person name="Narechania A."/>
            <person name="Kim E."/>
        </authorList>
    </citation>
    <scope>NUCLEOTIDE SEQUENCE [LARGE SCALE GENOMIC DNA]</scope>
    <source>
        <strain evidence="13 14">PLY_AMNH</strain>
    </source>
</reference>
<dbReference type="Pfam" id="PF02709">
    <property type="entry name" value="Glyco_transf_7C"/>
    <property type="match status" value="1"/>
</dbReference>
<evidence type="ECO:0000256" key="10">
    <source>
        <dbReference type="ARBA" id="ARBA00023180"/>
    </source>
</evidence>
<sequence>MPVVLGGKGLRGYPVAAAPPAALDVTSPPAPCLPPHVRKSSAVVTMKPCSGIHNHERHVRPRAANFDQAQSKRPRSRMLGHPRKNLVKRTEAEEYHAKEILFLPASEPRMLRTRVTGSIGDQLFMWAAAQCISTRHKMPLCVLDRDLLDSWFTVPSMLSCPNGTAHEAFPTVQGSTSPGVFKRAVQDLEPHIREHAKIELGGLQQSFRYFEECAEHLRAQLSFVGPVEAYARKYMRQFTPSGALLVGIHVAHNDDWRLADENVTHGGGRKHRFPPSGYFMEAMAKFRRMYQEVRFIVVSDDPRWCLSQPLFQYPDVTVVRHRAFTREDKEILKGLGAAVDMAILSRCDDMILTTGSKSWWTAWLGRRNGRVIYYQNEFEEGTLVRDYFPDSWQPLGDHVELESQATLSALGELLAASTMANSMVQNAVCIILPIRDRDLQVDIFKTYIRRQLISENIQSRSVVVFVEQTPGLPFNRGLLLNVGYLFLERGGHICTRMYTHDVDMHLQGNMAYHNATMNALGKFHINHLSARASQFKFKMPYEQYMSGIVGFAPALYKEADGYPNSLWGWGGEDDVLFQRVKALNATIHRKFQGRVLSLRQGHTKRDRSHTALKDGIMLNQSMNRVKGIPINDGLQMLQGHLSGILRSFYETASREWRLLVDPNVLYNASAF</sequence>
<evidence type="ECO:0000259" key="12">
    <source>
        <dbReference type="Pfam" id="PF13733"/>
    </source>
</evidence>
<evidence type="ECO:0000256" key="6">
    <source>
        <dbReference type="ARBA" id="ARBA00022692"/>
    </source>
</evidence>
<evidence type="ECO:0000256" key="3">
    <source>
        <dbReference type="ARBA" id="ARBA00005735"/>
    </source>
</evidence>
<organism evidence="13 14">
    <name type="scientific">Cymbomonas tetramitiformis</name>
    <dbReference type="NCBI Taxonomy" id="36881"/>
    <lineage>
        <taxon>Eukaryota</taxon>
        <taxon>Viridiplantae</taxon>
        <taxon>Chlorophyta</taxon>
        <taxon>Pyramimonadophyceae</taxon>
        <taxon>Pyramimonadales</taxon>
        <taxon>Pyramimonadaceae</taxon>
        <taxon>Cymbomonas</taxon>
    </lineage>
</organism>
<feature type="domain" description="Galactosyltransferase N-terminal" evidence="12">
    <location>
        <begin position="423"/>
        <end position="505"/>
    </location>
</feature>
<accession>A0AAE0L8S7</accession>
<keyword evidence="14" id="KW-1185">Reference proteome</keyword>
<evidence type="ECO:0000313" key="13">
    <source>
        <dbReference type="EMBL" id="KAK3276273.1"/>
    </source>
</evidence>